<dbReference type="eggNOG" id="ENOG5033DAN">
    <property type="taxonomic scope" value="Bacteria"/>
</dbReference>
<keyword evidence="3" id="KW-1185">Reference proteome</keyword>
<dbReference type="KEGG" id="ccb:Clocel_1749"/>
<dbReference type="STRING" id="573061.Clocel_1749"/>
<dbReference type="EMBL" id="CP002160">
    <property type="protein sequence ID" value="ADL51493.1"/>
    <property type="molecule type" value="Genomic_DNA"/>
</dbReference>
<dbReference type="Pfam" id="PF04977">
    <property type="entry name" value="DivIC"/>
    <property type="match status" value="1"/>
</dbReference>
<dbReference type="RefSeq" id="WP_010077295.1">
    <property type="nucleotide sequence ID" value="NC_014393.1"/>
</dbReference>
<proteinExistence type="predicted"/>
<organism evidence="2 3">
    <name type="scientific">Clostridium cellulovorans (strain ATCC 35296 / DSM 3052 / OCM 3 / 743B)</name>
    <dbReference type="NCBI Taxonomy" id="573061"/>
    <lineage>
        <taxon>Bacteria</taxon>
        <taxon>Bacillati</taxon>
        <taxon>Bacillota</taxon>
        <taxon>Clostridia</taxon>
        <taxon>Eubacteriales</taxon>
        <taxon>Clostridiaceae</taxon>
        <taxon>Clostridium</taxon>
    </lineage>
</organism>
<sequence length="164" mass="19303">MLVTERETLIKGNTALNPQRTEEEIIIKKPVKEEKDNKEELLKRKLEKELRLKERATVLLTILFTFIMGFSVVFGYSRVYQLQQSYNESYNALLEMKKNNENLRIQLVKFNDEQLVRDKAVNTLNMIKPNEKSYIKVDFSKSYFEPDLDKANEEGKSFISSLLD</sequence>
<evidence type="ECO:0000256" key="1">
    <source>
        <dbReference type="SAM" id="Phobius"/>
    </source>
</evidence>
<protein>
    <submittedName>
        <fullName evidence="2">Septum formation initiator</fullName>
    </submittedName>
</protein>
<keyword evidence="1" id="KW-0812">Transmembrane</keyword>
<dbReference type="OrthoDB" id="1934437at2"/>
<evidence type="ECO:0000313" key="2">
    <source>
        <dbReference type="EMBL" id="ADL51493.1"/>
    </source>
</evidence>
<accession>D9SKJ7</accession>
<keyword evidence="1" id="KW-0472">Membrane</keyword>
<dbReference type="HOGENOM" id="CLU_136076_0_0_9"/>
<keyword evidence="1" id="KW-1133">Transmembrane helix</keyword>
<dbReference type="InterPro" id="IPR007060">
    <property type="entry name" value="FtsL/DivIC"/>
</dbReference>
<dbReference type="AlphaFoldDB" id="D9SKJ7"/>
<gene>
    <name evidence="2" type="ordered locus">Clocel_1749</name>
</gene>
<evidence type="ECO:0000313" key="3">
    <source>
        <dbReference type="Proteomes" id="UP000002730"/>
    </source>
</evidence>
<feature type="transmembrane region" description="Helical" evidence="1">
    <location>
        <begin position="56"/>
        <end position="76"/>
    </location>
</feature>
<reference evidence="2 3" key="1">
    <citation type="submission" date="2010-08" db="EMBL/GenBank/DDBJ databases">
        <title>Complete sequence of Clostridium cellulovorans 743B.</title>
        <authorList>
            <consortium name="US DOE Joint Genome Institute"/>
            <person name="Lucas S."/>
            <person name="Copeland A."/>
            <person name="Lapidus A."/>
            <person name="Cheng J.-F."/>
            <person name="Bruce D."/>
            <person name="Goodwin L."/>
            <person name="Pitluck S."/>
            <person name="Chertkov O."/>
            <person name="Detter J.C."/>
            <person name="Han C."/>
            <person name="Tapia R."/>
            <person name="Land M."/>
            <person name="Hauser L."/>
            <person name="Chang Y.-J."/>
            <person name="Jeffries C."/>
            <person name="Kyrpides N."/>
            <person name="Ivanova N."/>
            <person name="Mikhailova N."/>
            <person name="Hemme C.L."/>
            <person name="Woyke T."/>
        </authorList>
    </citation>
    <scope>NUCLEOTIDE SEQUENCE [LARGE SCALE GENOMIC DNA]</scope>
    <source>
        <strain evidence="3">ATCC 35296 / DSM 3052 / OCM 3 / 743B</strain>
    </source>
</reference>
<name>D9SKJ7_CLOC7</name>
<dbReference type="Proteomes" id="UP000002730">
    <property type="component" value="Chromosome"/>
</dbReference>